<reference evidence="2" key="1">
    <citation type="submission" date="2017-02" db="UniProtKB">
        <authorList>
            <consortium name="WormBaseParasite"/>
        </authorList>
    </citation>
    <scope>IDENTIFICATION</scope>
</reference>
<keyword evidence="1" id="KW-1185">Reference proteome</keyword>
<accession>A0A0N5BPK3</accession>
<evidence type="ECO:0000313" key="2">
    <source>
        <dbReference type="WBParaSite" id="SPAL_0000782700.1"/>
    </source>
</evidence>
<proteinExistence type="predicted"/>
<dbReference type="WBParaSite" id="SPAL_0000782700.1">
    <property type="protein sequence ID" value="SPAL_0000782700.1"/>
    <property type="gene ID" value="SPAL_0000782700"/>
</dbReference>
<protein>
    <submittedName>
        <fullName evidence="2">RanBD1 domain-containing protein</fullName>
    </submittedName>
</protein>
<dbReference type="Proteomes" id="UP000046392">
    <property type="component" value="Unplaced"/>
</dbReference>
<sequence length="234" mass="27885">MADPWTTPSARDPFYYAVFSPYSYGRFFNDFNGLGRAIYRRIVDTIDWTSKTFTECRMFTKPWPEILNNGREFKIKMDSSHFSPRELNVLSRTNISKSKKTTKKRAMNMELSNLEFIWNDDDALFYQYKSKFLLKYLNDEESTREMSDVTYRIHFDGKEREFLLVIEKSKIDNSKLIAKINKSIKFYLVGDHDVYCGYANEDPTSKEEKVWMMSFKNENDSKKFYDIVTNIQDK</sequence>
<dbReference type="AlphaFoldDB" id="A0A0N5BPK3"/>
<organism evidence="1 2">
    <name type="scientific">Strongyloides papillosus</name>
    <name type="common">Intestinal threadworm</name>
    <dbReference type="NCBI Taxonomy" id="174720"/>
    <lineage>
        <taxon>Eukaryota</taxon>
        <taxon>Metazoa</taxon>
        <taxon>Ecdysozoa</taxon>
        <taxon>Nematoda</taxon>
        <taxon>Chromadorea</taxon>
        <taxon>Rhabditida</taxon>
        <taxon>Tylenchina</taxon>
        <taxon>Panagrolaimomorpha</taxon>
        <taxon>Strongyloidoidea</taxon>
        <taxon>Strongyloididae</taxon>
        <taxon>Strongyloides</taxon>
    </lineage>
</organism>
<name>A0A0N5BPK3_STREA</name>
<evidence type="ECO:0000313" key="1">
    <source>
        <dbReference type="Proteomes" id="UP000046392"/>
    </source>
</evidence>